<name>A0A4D6HHL3_9EURY</name>
<dbReference type="InterPro" id="IPR011006">
    <property type="entry name" value="CheY-like_superfamily"/>
</dbReference>
<organism evidence="4 5">
    <name type="scientific">Halapricum salinum</name>
    <dbReference type="NCBI Taxonomy" id="1457250"/>
    <lineage>
        <taxon>Archaea</taxon>
        <taxon>Methanobacteriati</taxon>
        <taxon>Methanobacteriota</taxon>
        <taxon>Stenosarchaea group</taxon>
        <taxon>Halobacteria</taxon>
        <taxon>Halobacteriales</taxon>
        <taxon>Haloarculaceae</taxon>
        <taxon>Halapricum</taxon>
    </lineage>
</organism>
<dbReference type="PROSITE" id="PS50110">
    <property type="entry name" value="RESPONSE_REGULATORY"/>
    <property type="match status" value="1"/>
</dbReference>
<gene>
    <name evidence="4" type="ORF">DV733_16735</name>
</gene>
<keyword evidence="1 2" id="KW-0597">Phosphoprotein</keyword>
<protein>
    <submittedName>
        <fullName evidence="4">Response regulator</fullName>
    </submittedName>
</protein>
<evidence type="ECO:0000256" key="1">
    <source>
        <dbReference type="ARBA" id="ARBA00022553"/>
    </source>
</evidence>
<accession>A0A4D6HHL3</accession>
<sequence>MYDRWLTSVQEVTARTATDGDEALDRLDDSTVVAILDRRMPETSGDEVARVSASTYPDCLVVIASALQQDDNLDANTYDYYLTKPVSRDELLETIDAIASTSLPISP</sequence>
<dbReference type="AlphaFoldDB" id="A0A4D6HHL3"/>
<evidence type="ECO:0000313" key="5">
    <source>
        <dbReference type="Proteomes" id="UP000296706"/>
    </source>
</evidence>
<dbReference type="PANTHER" id="PTHR44591:SF3">
    <property type="entry name" value="RESPONSE REGULATORY DOMAIN-CONTAINING PROTEIN"/>
    <property type="match status" value="1"/>
</dbReference>
<dbReference type="RefSeq" id="WP_049993098.1">
    <property type="nucleotide sequence ID" value="NZ_CP031310.1"/>
</dbReference>
<evidence type="ECO:0000256" key="2">
    <source>
        <dbReference type="PROSITE-ProRule" id="PRU00169"/>
    </source>
</evidence>
<keyword evidence="5" id="KW-1185">Reference proteome</keyword>
<dbReference type="KEGG" id="hsn:DV733_16735"/>
<evidence type="ECO:0000313" key="4">
    <source>
        <dbReference type="EMBL" id="QCC52778.1"/>
    </source>
</evidence>
<dbReference type="InterPro" id="IPR050595">
    <property type="entry name" value="Bact_response_regulator"/>
</dbReference>
<dbReference type="Proteomes" id="UP000296706">
    <property type="component" value="Chromosome"/>
</dbReference>
<dbReference type="STRING" id="1457250.GCA_000755225_02228"/>
<dbReference type="InterPro" id="IPR001789">
    <property type="entry name" value="Sig_transdc_resp-reg_receiver"/>
</dbReference>
<dbReference type="Gene3D" id="3.40.50.2300">
    <property type="match status" value="1"/>
</dbReference>
<dbReference type="GO" id="GO:0000160">
    <property type="term" value="P:phosphorelay signal transduction system"/>
    <property type="evidence" value="ECO:0007669"/>
    <property type="project" value="InterPro"/>
</dbReference>
<feature type="modified residue" description="4-aspartylphosphate" evidence="2">
    <location>
        <position position="37"/>
    </location>
</feature>
<feature type="domain" description="Response regulatory" evidence="3">
    <location>
        <begin position="1"/>
        <end position="99"/>
    </location>
</feature>
<dbReference type="GeneID" id="39849540"/>
<proteinExistence type="predicted"/>
<dbReference type="Pfam" id="PF00072">
    <property type="entry name" value="Response_reg"/>
    <property type="match status" value="1"/>
</dbReference>
<dbReference type="EMBL" id="CP031310">
    <property type="protein sequence ID" value="QCC52778.1"/>
    <property type="molecule type" value="Genomic_DNA"/>
</dbReference>
<dbReference type="OrthoDB" id="9652at2157"/>
<dbReference type="PANTHER" id="PTHR44591">
    <property type="entry name" value="STRESS RESPONSE REGULATOR PROTEIN 1"/>
    <property type="match status" value="1"/>
</dbReference>
<dbReference type="SUPFAM" id="SSF52172">
    <property type="entry name" value="CheY-like"/>
    <property type="match status" value="1"/>
</dbReference>
<evidence type="ECO:0000259" key="3">
    <source>
        <dbReference type="PROSITE" id="PS50110"/>
    </source>
</evidence>
<reference evidence="4 5" key="1">
    <citation type="journal article" date="2019" name="Nat. Commun.">
        <title>A new type of DNA phosphorothioation-based antiviral system in archaea.</title>
        <authorList>
            <person name="Xiong L."/>
            <person name="Liu S."/>
            <person name="Chen S."/>
            <person name="Xiao Y."/>
            <person name="Zhu B."/>
            <person name="Gao Y."/>
            <person name="Zhang Y."/>
            <person name="Chen B."/>
            <person name="Luo J."/>
            <person name="Deng Z."/>
            <person name="Chen X."/>
            <person name="Wang L."/>
            <person name="Chen S."/>
        </authorList>
    </citation>
    <scope>NUCLEOTIDE SEQUENCE [LARGE SCALE GENOMIC DNA]</scope>
    <source>
        <strain evidence="4 5">CBA1105</strain>
    </source>
</reference>